<evidence type="ECO:0000313" key="3">
    <source>
        <dbReference type="Proteomes" id="UP000824120"/>
    </source>
</evidence>
<dbReference type="AlphaFoldDB" id="A0A9J5XD71"/>
<accession>A0A9J5XD71</accession>
<evidence type="ECO:0000313" key="2">
    <source>
        <dbReference type="EMBL" id="KAG5584832.1"/>
    </source>
</evidence>
<name>A0A9J5XD71_SOLCO</name>
<keyword evidence="1" id="KW-0472">Membrane</keyword>
<comment type="caution">
    <text evidence="2">The sequence shown here is derived from an EMBL/GenBank/DDBJ whole genome shotgun (WGS) entry which is preliminary data.</text>
</comment>
<feature type="transmembrane region" description="Helical" evidence="1">
    <location>
        <begin position="42"/>
        <end position="59"/>
    </location>
</feature>
<sequence>MEEQKLELKLQVEKFIEETRGAILTKHLKFHLNIFLSQKRRIILKLIVIMGLVIGVLEIEICLEKILSAFETSKMVNS</sequence>
<reference evidence="2 3" key="1">
    <citation type="submission" date="2020-09" db="EMBL/GenBank/DDBJ databases">
        <title>De no assembly of potato wild relative species, Solanum commersonii.</title>
        <authorList>
            <person name="Cho K."/>
        </authorList>
    </citation>
    <scope>NUCLEOTIDE SEQUENCE [LARGE SCALE GENOMIC DNA]</scope>
    <source>
        <strain evidence="2">LZ3.2</strain>
        <tissue evidence="2">Leaf</tissue>
    </source>
</reference>
<keyword evidence="1" id="KW-0812">Transmembrane</keyword>
<evidence type="ECO:0000256" key="1">
    <source>
        <dbReference type="SAM" id="Phobius"/>
    </source>
</evidence>
<keyword evidence="3" id="KW-1185">Reference proteome</keyword>
<proteinExistence type="predicted"/>
<keyword evidence="1" id="KW-1133">Transmembrane helix</keyword>
<dbReference type="Proteomes" id="UP000824120">
    <property type="component" value="Chromosome 9"/>
</dbReference>
<organism evidence="2 3">
    <name type="scientific">Solanum commersonii</name>
    <name type="common">Commerson's wild potato</name>
    <name type="synonym">Commerson's nightshade</name>
    <dbReference type="NCBI Taxonomy" id="4109"/>
    <lineage>
        <taxon>Eukaryota</taxon>
        <taxon>Viridiplantae</taxon>
        <taxon>Streptophyta</taxon>
        <taxon>Embryophyta</taxon>
        <taxon>Tracheophyta</taxon>
        <taxon>Spermatophyta</taxon>
        <taxon>Magnoliopsida</taxon>
        <taxon>eudicotyledons</taxon>
        <taxon>Gunneridae</taxon>
        <taxon>Pentapetalae</taxon>
        <taxon>asterids</taxon>
        <taxon>lamiids</taxon>
        <taxon>Solanales</taxon>
        <taxon>Solanaceae</taxon>
        <taxon>Solanoideae</taxon>
        <taxon>Solaneae</taxon>
        <taxon>Solanum</taxon>
    </lineage>
</organism>
<gene>
    <name evidence="2" type="ORF">H5410_045266</name>
</gene>
<protein>
    <submittedName>
        <fullName evidence="2">Uncharacterized protein</fullName>
    </submittedName>
</protein>
<dbReference type="EMBL" id="JACXVP010000009">
    <property type="protein sequence ID" value="KAG5584832.1"/>
    <property type="molecule type" value="Genomic_DNA"/>
</dbReference>